<dbReference type="SUPFAM" id="SSF47384">
    <property type="entry name" value="Homodimeric domain of signal transducing histidine kinase"/>
    <property type="match status" value="1"/>
</dbReference>
<dbReference type="SUPFAM" id="SSF55785">
    <property type="entry name" value="PYP-like sensor domain (PAS domain)"/>
    <property type="match status" value="1"/>
</dbReference>
<dbReference type="HOGENOM" id="CLU_000445_89_2_0"/>
<evidence type="ECO:0000256" key="4">
    <source>
        <dbReference type="ARBA" id="ARBA00022679"/>
    </source>
</evidence>
<evidence type="ECO:0000256" key="6">
    <source>
        <dbReference type="ARBA" id="ARBA00023012"/>
    </source>
</evidence>
<comment type="catalytic activity">
    <reaction evidence="1">
        <text>ATP + protein L-histidine = ADP + protein N-phospho-L-histidine.</text>
        <dbReference type="EC" id="2.7.13.3"/>
    </reaction>
</comment>
<dbReference type="eggNOG" id="COG5002">
    <property type="taxonomic scope" value="Bacteria"/>
</dbReference>
<name>Q6M9Z4_PARUW</name>
<evidence type="ECO:0000256" key="3">
    <source>
        <dbReference type="ARBA" id="ARBA00022553"/>
    </source>
</evidence>
<dbReference type="PANTHER" id="PTHR45453:SF1">
    <property type="entry name" value="PHOSPHATE REGULON SENSOR PROTEIN PHOR"/>
    <property type="match status" value="1"/>
</dbReference>
<proteinExistence type="predicted"/>
<dbReference type="FunFam" id="1.10.287.130:FF:000001">
    <property type="entry name" value="Two-component sensor histidine kinase"/>
    <property type="match status" value="1"/>
</dbReference>
<feature type="domain" description="PAS" evidence="10">
    <location>
        <begin position="248"/>
        <end position="293"/>
    </location>
</feature>
<dbReference type="InterPro" id="IPR003594">
    <property type="entry name" value="HATPase_dom"/>
</dbReference>
<feature type="transmembrane region" description="Helical" evidence="8">
    <location>
        <begin position="12"/>
        <end position="32"/>
    </location>
</feature>
<keyword evidence="12" id="KW-1185">Reference proteome</keyword>
<dbReference type="Gene3D" id="3.30.450.20">
    <property type="entry name" value="PAS domain"/>
    <property type="match status" value="1"/>
</dbReference>
<dbReference type="AlphaFoldDB" id="Q6M9Z4"/>
<dbReference type="SMART" id="SM00387">
    <property type="entry name" value="HATPase_c"/>
    <property type="match status" value="1"/>
</dbReference>
<dbReference type="RefSeq" id="WP_011176426.1">
    <property type="nucleotide sequence ID" value="NC_005861.2"/>
</dbReference>
<evidence type="ECO:0000259" key="9">
    <source>
        <dbReference type="PROSITE" id="PS50109"/>
    </source>
</evidence>
<dbReference type="Pfam" id="PF02518">
    <property type="entry name" value="HATPase_c"/>
    <property type="match status" value="1"/>
</dbReference>
<evidence type="ECO:0000256" key="1">
    <source>
        <dbReference type="ARBA" id="ARBA00000085"/>
    </source>
</evidence>
<dbReference type="InterPro" id="IPR013767">
    <property type="entry name" value="PAS_fold"/>
</dbReference>
<evidence type="ECO:0000313" key="11">
    <source>
        <dbReference type="EMBL" id="CAF24605.1"/>
    </source>
</evidence>
<protein>
    <recommendedName>
        <fullName evidence="2">histidine kinase</fullName>
        <ecNumber evidence="2">2.7.13.3</ecNumber>
    </recommendedName>
</protein>
<dbReference type="GO" id="GO:0005886">
    <property type="term" value="C:plasma membrane"/>
    <property type="evidence" value="ECO:0007669"/>
    <property type="project" value="TreeGrafter"/>
</dbReference>
<dbReference type="SMART" id="SM00388">
    <property type="entry name" value="HisKA"/>
    <property type="match status" value="1"/>
</dbReference>
<dbReference type="PROSITE" id="PS50109">
    <property type="entry name" value="HIS_KIN"/>
    <property type="match status" value="1"/>
</dbReference>
<dbReference type="GO" id="GO:0004721">
    <property type="term" value="F:phosphoprotein phosphatase activity"/>
    <property type="evidence" value="ECO:0007669"/>
    <property type="project" value="TreeGrafter"/>
</dbReference>
<dbReference type="InterPro" id="IPR035965">
    <property type="entry name" value="PAS-like_dom_sf"/>
</dbReference>
<dbReference type="Gene3D" id="6.10.340.10">
    <property type="match status" value="1"/>
</dbReference>
<keyword evidence="8" id="KW-0812">Transmembrane</keyword>
<dbReference type="KEGG" id="pcu:PC_RS09030"/>
<keyword evidence="8" id="KW-1133">Transmembrane helix</keyword>
<keyword evidence="7 8" id="KW-0472">Membrane</keyword>
<keyword evidence="4" id="KW-0808">Transferase</keyword>
<dbReference type="InterPro" id="IPR000014">
    <property type="entry name" value="PAS"/>
</dbReference>
<dbReference type="Proteomes" id="UP000000529">
    <property type="component" value="Chromosome"/>
</dbReference>
<dbReference type="CDD" id="cd00075">
    <property type="entry name" value="HATPase"/>
    <property type="match status" value="1"/>
</dbReference>
<dbReference type="NCBIfam" id="TIGR00229">
    <property type="entry name" value="sensory_box"/>
    <property type="match status" value="1"/>
</dbReference>
<dbReference type="GO" id="GO:0006355">
    <property type="term" value="P:regulation of DNA-templated transcription"/>
    <property type="evidence" value="ECO:0007669"/>
    <property type="project" value="InterPro"/>
</dbReference>
<evidence type="ECO:0000256" key="2">
    <source>
        <dbReference type="ARBA" id="ARBA00012438"/>
    </source>
</evidence>
<dbReference type="PRINTS" id="PR00344">
    <property type="entry name" value="BCTRLSENSOR"/>
</dbReference>
<dbReference type="InterPro" id="IPR005467">
    <property type="entry name" value="His_kinase_dom"/>
</dbReference>
<dbReference type="InterPro" id="IPR004358">
    <property type="entry name" value="Sig_transdc_His_kin-like_C"/>
</dbReference>
<dbReference type="Pfam" id="PF00989">
    <property type="entry name" value="PAS"/>
    <property type="match status" value="1"/>
</dbReference>
<dbReference type="Pfam" id="PF00512">
    <property type="entry name" value="HisKA"/>
    <property type="match status" value="1"/>
</dbReference>
<keyword evidence="6" id="KW-0902">Two-component regulatory system</keyword>
<feature type="transmembrane region" description="Helical" evidence="8">
    <location>
        <begin position="164"/>
        <end position="185"/>
    </location>
</feature>
<dbReference type="InterPro" id="IPR003661">
    <property type="entry name" value="HisK_dim/P_dom"/>
</dbReference>
<gene>
    <name evidence="11" type="ORF">PC_RS09030</name>
</gene>
<keyword evidence="5" id="KW-0418">Kinase</keyword>
<dbReference type="Gene3D" id="1.10.287.130">
    <property type="match status" value="1"/>
</dbReference>
<dbReference type="InterPro" id="IPR036097">
    <property type="entry name" value="HisK_dim/P_sf"/>
</dbReference>
<dbReference type="EC" id="2.7.13.3" evidence="2"/>
<evidence type="ECO:0000256" key="5">
    <source>
        <dbReference type="ARBA" id="ARBA00022777"/>
    </source>
</evidence>
<dbReference type="Gene3D" id="3.30.565.10">
    <property type="entry name" value="Histidine kinase-like ATPase, C-terminal domain"/>
    <property type="match status" value="1"/>
</dbReference>
<sequence>MFSFRQKIFISYVFVFCIFIIPLFPLVSHWVHRIIVKGMENRASEIIAHIQDAPNKETLIKRLKDQKSNIFFRMGIISEESKVLYDSHVKRILGPKFHQNYVLDHPEVREAFDCGLGFHEAYSKILQQKFTYFAKSFGYQNKTYVLRTAFPQQYVDEMTRDFEIGFLVFATAILLLFSMITWIAMNHLTKPIQKIIQSARSYQMGGQQSFSEIDTSNLNPKDDFTKLALTLNSLSAKIRNHIHILTQERDEKEAILESLVEGVIAVDRTMCIAYANHMAIKFIGLNQLDLIGQKFSSLNQEKYLTLLRQCQEEEKPLTDTLEINIEGKKLYLDIVAAPKRNNSGAILVLQDKTAHYKIFEMRRDFIANASHELKTPITIIRGFAEALYDNPGLPQDIQNEITTKIVRNCKRMTALIKDLLTLADIENIPSSRLSLCDLFDLTTRCQSMLHEIFPDAEVNIETSSDDIKLIVDEDLFELAIMNLIENAAKYSSRPAHIFVKLNDLSDHIVIEVSDQGIGIPLADQEHIFDRFYTVDKAHSQKMGGSGLGLSIVKTIIEKHFGTITLKSELGKGSTFTITLPKSIRPEVEF</sequence>
<dbReference type="SMART" id="SM00091">
    <property type="entry name" value="PAS"/>
    <property type="match status" value="1"/>
</dbReference>
<evidence type="ECO:0000256" key="8">
    <source>
        <dbReference type="SAM" id="Phobius"/>
    </source>
</evidence>
<dbReference type="PROSITE" id="PS50112">
    <property type="entry name" value="PAS"/>
    <property type="match status" value="1"/>
</dbReference>
<dbReference type="EMBL" id="BX908798">
    <property type="protein sequence ID" value="CAF24605.1"/>
    <property type="molecule type" value="Genomic_DNA"/>
</dbReference>
<organism evidence="11 12">
    <name type="scientific">Protochlamydia amoebophila (strain UWE25)</name>
    <dbReference type="NCBI Taxonomy" id="264201"/>
    <lineage>
        <taxon>Bacteria</taxon>
        <taxon>Pseudomonadati</taxon>
        <taxon>Chlamydiota</taxon>
        <taxon>Chlamydiia</taxon>
        <taxon>Parachlamydiales</taxon>
        <taxon>Parachlamydiaceae</taxon>
        <taxon>Candidatus Protochlamydia</taxon>
    </lineage>
</organism>
<evidence type="ECO:0000259" key="10">
    <source>
        <dbReference type="PROSITE" id="PS50112"/>
    </source>
</evidence>
<feature type="domain" description="Histidine kinase" evidence="9">
    <location>
        <begin position="368"/>
        <end position="583"/>
    </location>
</feature>
<dbReference type="CDD" id="cd00082">
    <property type="entry name" value="HisKA"/>
    <property type="match status" value="1"/>
</dbReference>
<dbReference type="GO" id="GO:0016036">
    <property type="term" value="P:cellular response to phosphate starvation"/>
    <property type="evidence" value="ECO:0007669"/>
    <property type="project" value="TreeGrafter"/>
</dbReference>
<dbReference type="FunFam" id="3.30.565.10:FF:000006">
    <property type="entry name" value="Sensor histidine kinase WalK"/>
    <property type="match status" value="1"/>
</dbReference>
<dbReference type="CDD" id="cd00130">
    <property type="entry name" value="PAS"/>
    <property type="match status" value="1"/>
</dbReference>
<evidence type="ECO:0000256" key="7">
    <source>
        <dbReference type="ARBA" id="ARBA00023136"/>
    </source>
</evidence>
<dbReference type="GO" id="GO:0000155">
    <property type="term" value="F:phosphorelay sensor kinase activity"/>
    <property type="evidence" value="ECO:0007669"/>
    <property type="project" value="InterPro"/>
</dbReference>
<keyword evidence="3" id="KW-0597">Phosphoprotein</keyword>
<dbReference type="PANTHER" id="PTHR45453">
    <property type="entry name" value="PHOSPHATE REGULON SENSOR PROTEIN PHOR"/>
    <property type="match status" value="1"/>
</dbReference>
<reference evidence="11 12" key="1">
    <citation type="journal article" date="2004" name="Science">
        <title>Illuminating the evolutionary history of chlamydiae.</title>
        <authorList>
            <person name="Horn M."/>
            <person name="Collingro A."/>
            <person name="Schmitz-Esser S."/>
            <person name="Beier C.L."/>
            <person name="Purkhold U."/>
            <person name="Fartmann B."/>
            <person name="Brandt P."/>
            <person name="Nyakatura G.J."/>
            <person name="Droege M."/>
            <person name="Frishman D."/>
            <person name="Rattei T."/>
            <person name="Mewes H."/>
            <person name="Wagner M."/>
        </authorList>
    </citation>
    <scope>NUCLEOTIDE SEQUENCE [LARGE SCALE GENOMIC DNA]</scope>
    <source>
        <strain evidence="11 12">UWE25</strain>
    </source>
</reference>
<dbReference type="InterPro" id="IPR036890">
    <property type="entry name" value="HATPase_C_sf"/>
</dbReference>
<dbReference type="SUPFAM" id="SSF55874">
    <property type="entry name" value="ATPase domain of HSP90 chaperone/DNA topoisomerase II/histidine kinase"/>
    <property type="match status" value="1"/>
</dbReference>
<accession>Q6M9Z4</accession>
<evidence type="ECO:0000313" key="12">
    <source>
        <dbReference type="Proteomes" id="UP000000529"/>
    </source>
</evidence>
<dbReference type="STRING" id="264201.pc1881"/>
<dbReference type="OrthoDB" id="9796330at2"/>
<dbReference type="InterPro" id="IPR050351">
    <property type="entry name" value="BphY/WalK/GraS-like"/>
</dbReference>